<evidence type="ECO:0000259" key="23">
    <source>
        <dbReference type="SMART" id="SM00065"/>
    </source>
</evidence>
<dbReference type="InterPro" id="IPR033463">
    <property type="entry name" value="sCache_3"/>
</dbReference>
<dbReference type="AlphaFoldDB" id="A0A6G3R2Q3"/>
<comment type="function">
    <text evidence="19">Primarily acts as an independent SigF regulator that is sensitive to the osmosensory signal, mediating the cross talk of PknD with the SigF regulon. Possesses both phosphatase and kinase activities. The kinase domain functions as a classic anti-sigma factor-like kinase to phosphorylate the anti-anti-sigma factor domain at the canonical regulatory site, and the phosphatase domain antagonizes this activity.</text>
</comment>
<feature type="domain" description="GAF" evidence="23">
    <location>
        <begin position="349"/>
        <end position="491"/>
    </location>
</feature>
<dbReference type="InterPro" id="IPR013656">
    <property type="entry name" value="PAS_4"/>
</dbReference>
<evidence type="ECO:0000256" key="5">
    <source>
        <dbReference type="ARBA" id="ARBA00022679"/>
    </source>
</evidence>
<evidence type="ECO:0000256" key="3">
    <source>
        <dbReference type="ARBA" id="ARBA00022475"/>
    </source>
</evidence>
<evidence type="ECO:0000256" key="17">
    <source>
        <dbReference type="ARBA" id="ARBA00023211"/>
    </source>
</evidence>
<dbReference type="CDD" id="cd00130">
    <property type="entry name" value="PAS"/>
    <property type="match status" value="1"/>
</dbReference>
<keyword evidence="3" id="KW-1003">Cell membrane</keyword>
<organism evidence="26">
    <name type="scientific">Streptomyces sp. SID14436</name>
    <dbReference type="NCBI Taxonomy" id="2706070"/>
    <lineage>
        <taxon>Bacteria</taxon>
        <taxon>Bacillati</taxon>
        <taxon>Actinomycetota</taxon>
        <taxon>Actinomycetes</taxon>
        <taxon>Kitasatosporales</taxon>
        <taxon>Streptomycetaceae</taxon>
        <taxon>Streptomyces</taxon>
    </lineage>
</organism>
<dbReference type="InterPro" id="IPR052016">
    <property type="entry name" value="Bact_Sigma-Reg"/>
</dbReference>
<keyword evidence="13" id="KW-0904">Protein phosphatase</keyword>
<dbReference type="GO" id="GO:0016301">
    <property type="term" value="F:kinase activity"/>
    <property type="evidence" value="ECO:0007669"/>
    <property type="project" value="UniProtKB-KW"/>
</dbReference>
<evidence type="ECO:0000256" key="9">
    <source>
        <dbReference type="ARBA" id="ARBA00022777"/>
    </source>
</evidence>
<dbReference type="EC" id="3.1.3.16" evidence="2"/>
<dbReference type="Pfam" id="PF08448">
    <property type="entry name" value="PAS_4"/>
    <property type="match status" value="1"/>
</dbReference>
<evidence type="ECO:0000256" key="6">
    <source>
        <dbReference type="ARBA" id="ARBA00022692"/>
    </source>
</evidence>
<feature type="domain" description="PAS" evidence="24">
    <location>
        <begin position="196"/>
        <end position="261"/>
    </location>
</feature>
<comment type="catalytic activity">
    <reaction evidence="18">
        <text>O-phospho-L-seryl-[protein] + H2O = L-seryl-[protein] + phosphate</text>
        <dbReference type="Rhea" id="RHEA:20629"/>
        <dbReference type="Rhea" id="RHEA-COMP:9863"/>
        <dbReference type="Rhea" id="RHEA-COMP:11604"/>
        <dbReference type="ChEBI" id="CHEBI:15377"/>
        <dbReference type="ChEBI" id="CHEBI:29999"/>
        <dbReference type="ChEBI" id="CHEBI:43474"/>
        <dbReference type="ChEBI" id="CHEBI:83421"/>
        <dbReference type="EC" id="3.1.3.16"/>
    </reaction>
</comment>
<dbReference type="Gene3D" id="3.30.450.20">
    <property type="entry name" value="PAS domain"/>
    <property type="match status" value="2"/>
</dbReference>
<evidence type="ECO:0000256" key="2">
    <source>
        <dbReference type="ARBA" id="ARBA00013081"/>
    </source>
</evidence>
<keyword evidence="15" id="KW-0902">Two-component regulatory system</keyword>
<dbReference type="FunFam" id="3.30.450.40:FF:000035">
    <property type="entry name" value="PAS sensor protein"/>
    <property type="match status" value="1"/>
</dbReference>
<dbReference type="InterPro" id="IPR036890">
    <property type="entry name" value="HATPase_C_sf"/>
</dbReference>
<evidence type="ECO:0000256" key="20">
    <source>
        <dbReference type="ARBA" id="ARBA00075117"/>
    </source>
</evidence>
<keyword evidence="11" id="KW-0067">ATP-binding</keyword>
<evidence type="ECO:0000256" key="18">
    <source>
        <dbReference type="ARBA" id="ARBA00047761"/>
    </source>
</evidence>
<evidence type="ECO:0000256" key="12">
    <source>
        <dbReference type="ARBA" id="ARBA00022842"/>
    </source>
</evidence>
<dbReference type="GO" id="GO:0005524">
    <property type="term" value="F:ATP binding"/>
    <property type="evidence" value="ECO:0007669"/>
    <property type="project" value="UniProtKB-KW"/>
</dbReference>
<keyword evidence="16" id="KW-0472">Membrane</keyword>
<evidence type="ECO:0000256" key="15">
    <source>
        <dbReference type="ARBA" id="ARBA00023012"/>
    </source>
</evidence>
<feature type="signal peptide" evidence="22">
    <location>
        <begin position="1"/>
        <end position="21"/>
    </location>
</feature>
<comment type="caution">
    <text evidence="26">The sequence shown here is derived from an EMBL/GenBank/DDBJ whole genome shotgun (WGS) entry which is preliminary data.</text>
</comment>
<dbReference type="Pfam" id="PF01590">
    <property type="entry name" value="GAF"/>
    <property type="match status" value="1"/>
</dbReference>
<dbReference type="GO" id="GO:0046872">
    <property type="term" value="F:metal ion binding"/>
    <property type="evidence" value="ECO:0007669"/>
    <property type="project" value="UniProtKB-KW"/>
</dbReference>
<dbReference type="InterPro" id="IPR003594">
    <property type="entry name" value="HATPase_dom"/>
</dbReference>
<keyword evidence="4" id="KW-0597">Phosphoprotein</keyword>
<dbReference type="SMART" id="SM00091">
    <property type="entry name" value="PAS"/>
    <property type="match status" value="1"/>
</dbReference>
<dbReference type="SMART" id="SM00331">
    <property type="entry name" value="PP2C_SIG"/>
    <property type="match status" value="1"/>
</dbReference>
<keyword evidence="12" id="KW-0460">Magnesium</keyword>
<dbReference type="Pfam" id="PF13581">
    <property type="entry name" value="HATPase_c_2"/>
    <property type="match status" value="1"/>
</dbReference>
<dbReference type="Pfam" id="PF07228">
    <property type="entry name" value="SpoIIE"/>
    <property type="match status" value="1"/>
</dbReference>
<dbReference type="InterPro" id="IPR001932">
    <property type="entry name" value="PPM-type_phosphatase-like_dom"/>
</dbReference>
<dbReference type="SUPFAM" id="SSF81606">
    <property type="entry name" value="PP2C-like"/>
    <property type="match status" value="1"/>
</dbReference>
<dbReference type="CDD" id="cd16936">
    <property type="entry name" value="HATPase_RsbW-like"/>
    <property type="match status" value="1"/>
</dbReference>
<dbReference type="GO" id="GO:0000160">
    <property type="term" value="P:phosphorelay signal transduction system"/>
    <property type="evidence" value="ECO:0007669"/>
    <property type="project" value="UniProtKB-KW"/>
</dbReference>
<keyword evidence="10" id="KW-0378">Hydrolase</keyword>
<keyword evidence="8" id="KW-0547">Nucleotide-binding</keyword>
<dbReference type="Pfam" id="PF17203">
    <property type="entry name" value="sCache_3_2"/>
    <property type="match status" value="1"/>
</dbReference>
<accession>A0A6G3R2Q3</accession>
<evidence type="ECO:0000259" key="24">
    <source>
        <dbReference type="SMART" id="SM00091"/>
    </source>
</evidence>
<evidence type="ECO:0000256" key="11">
    <source>
        <dbReference type="ARBA" id="ARBA00022840"/>
    </source>
</evidence>
<dbReference type="InterPro" id="IPR029016">
    <property type="entry name" value="GAF-like_dom_sf"/>
</dbReference>
<dbReference type="SUPFAM" id="SSF55785">
    <property type="entry name" value="PYP-like sensor domain (PAS domain)"/>
    <property type="match status" value="1"/>
</dbReference>
<evidence type="ECO:0000256" key="19">
    <source>
        <dbReference type="ARBA" id="ARBA00056274"/>
    </source>
</evidence>
<dbReference type="SUPFAM" id="SSF55874">
    <property type="entry name" value="ATPase domain of HSP90 chaperone/DNA topoisomerase II/histidine kinase"/>
    <property type="match status" value="1"/>
</dbReference>
<feature type="chain" id="PRO_5026126304" description="protein-serine/threonine phosphatase" evidence="22">
    <location>
        <begin position="22"/>
        <end position="863"/>
    </location>
</feature>
<feature type="domain" description="PPM-type phosphatase" evidence="25">
    <location>
        <begin position="509"/>
        <end position="732"/>
    </location>
</feature>
<reference evidence="26" key="1">
    <citation type="submission" date="2020-01" db="EMBL/GenBank/DDBJ databases">
        <title>Insect and environment-associated Actinomycetes.</title>
        <authorList>
            <person name="Currrie C."/>
            <person name="Chevrette M."/>
            <person name="Carlson C."/>
            <person name="Stubbendieck R."/>
            <person name="Wendt-Pienkowski E."/>
        </authorList>
    </citation>
    <scope>NUCLEOTIDE SEQUENCE</scope>
    <source>
        <strain evidence="26">SID14436</strain>
    </source>
</reference>
<evidence type="ECO:0000256" key="14">
    <source>
        <dbReference type="ARBA" id="ARBA00022989"/>
    </source>
</evidence>
<keyword evidence="22" id="KW-0732">Signal</keyword>
<evidence type="ECO:0000313" key="26">
    <source>
        <dbReference type="EMBL" id="NEA89717.1"/>
    </source>
</evidence>
<dbReference type="GO" id="GO:0005886">
    <property type="term" value="C:plasma membrane"/>
    <property type="evidence" value="ECO:0007669"/>
    <property type="project" value="UniProtKB-SubCell"/>
</dbReference>
<sequence>MVIVLLLILAAAAALVLQARADSERAARDRALAVAWAFARAPGIEEALGAPDPSAVLQARAEGARRAARVDFIVVMTPQGIRHTHPDPARIGGRYVGTIAPAASGGTVRETVNGRLGPSTRAVVPVADDDGDVLGLVAAGITLHSVGDTADGRLPLLLGAAAGALLLSLAGTVLVSRRLRRLTHGLEPAEMTRMYEHHDAVLHAVREGVVIMAADGRVTLVNDEARRLLDLPADAEGRTPADLGVDPDLARLLAEGRPATDEVHVARGRLLAVSQRPADRAGGPSGWVATFRDTTELGALAGRADTARQHLKLLYDAGLRIGGRLDVLHTARELAGFAVPRFADFVAVDLPEAVLRGEEPPGDLPPMRRVAVGGAWDGTPFHPAGELITFSPTSPQGFAYRSGDSFLEPDMAAYAGWREPDLVRGRRLVEFGVHSMIAVPMRARGAVLGVVTFWRSRRPERFGYEDESLAEELVARAAVSVDNARRYAREHAMAVTLQRSLLPRALPEQNALDVAHRYLPAGAGRGGAGGDWYDVVPLPGARVALVVGDVVGHGLHAAATMGRLRTAVHNFAALDLAPDELLWRLDELVARIDQDEGTDGPTAPVTGATCLYVVYDPSTGGCTLARAGHPPPVVVTPDGRADLVDMPGGPPLGLGGLPVETASLRLPPGSCLALYTDGLVDGGDHDTGERTALLRRILARSGTDPAAACEAVWEALLPEHPRDDVALLVARTRTLDARHTAGWDVAPEPAAVSGVRAAVVRTLDDWGLSVLAPVTELIVGELAANAVRHAAPPVRVRLIRDRALICEVSDGSSTSPHLRRAASTDEGGRGLFMVARLADRWGTRYTPQGKVVWTEQSLPRGPA</sequence>
<evidence type="ECO:0000256" key="22">
    <source>
        <dbReference type="SAM" id="SignalP"/>
    </source>
</evidence>
<evidence type="ECO:0000256" key="8">
    <source>
        <dbReference type="ARBA" id="ARBA00022741"/>
    </source>
</evidence>
<dbReference type="Gene3D" id="3.30.565.10">
    <property type="entry name" value="Histidine kinase-like ATPase, C-terminal domain"/>
    <property type="match status" value="1"/>
</dbReference>
<dbReference type="PANTHER" id="PTHR43156:SF2">
    <property type="entry name" value="STAGE II SPORULATION PROTEIN E"/>
    <property type="match status" value="1"/>
</dbReference>
<name>A0A6G3R2Q3_9ACTN</name>
<evidence type="ECO:0000256" key="16">
    <source>
        <dbReference type="ARBA" id="ARBA00023136"/>
    </source>
</evidence>
<dbReference type="InterPro" id="IPR003018">
    <property type="entry name" value="GAF"/>
</dbReference>
<dbReference type="InterPro" id="IPR036457">
    <property type="entry name" value="PPM-type-like_dom_sf"/>
</dbReference>
<dbReference type="PANTHER" id="PTHR43156">
    <property type="entry name" value="STAGE II SPORULATION PROTEIN E-RELATED"/>
    <property type="match status" value="1"/>
</dbReference>
<dbReference type="GO" id="GO:0004722">
    <property type="term" value="F:protein serine/threonine phosphatase activity"/>
    <property type="evidence" value="ECO:0007669"/>
    <property type="project" value="UniProtKB-EC"/>
</dbReference>
<gene>
    <name evidence="26" type="ORF">G3I53_27660</name>
</gene>
<evidence type="ECO:0000256" key="1">
    <source>
        <dbReference type="ARBA" id="ARBA00004651"/>
    </source>
</evidence>
<dbReference type="EMBL" id="JAAGMD010000761">
    <property type="protein sequence ID" value="NEA89717.1"/>
    <property type="molecule type" value="Genomic_DNA"/>
</dbReference>
<keyword evidence="6" id="KW-0812">Transmembrane</keyword>
<dbReference type="SUPFAM" id="SSF55781">
    <property type="entry name" value="GAF domain-like"/>
    <property type="match status" value="1"/>
</dbReference>
<keyword evidence="7" id="KW-0479">Metal-binding</keyword>
<evidence type="ECO:0000256" key="21">
    <source>
        <dbReference type="ARBA" id="ARBA00081350"/>
    </source>
</evidence>
<evidence type="ECO:0000256" key="4">
    <source>
        <dbReference type="ARBA" id="ARBA00022553"/>
    </source>
</evidence>
<evidence type="ECO:0000256" key="10">
    <source>
        <dbReference type="ARBA" id="ARBA00022801"/>
    </source>
</evidence>
<keyword evidence="14" id="KW-1133">Transmembrane helix</keyword>
<dbReference type="InterPro" id="IPR029151">
    <property type="entry name" value="Sensor-like_sf"/>
</dbReference>
<evidence type="ECO:0000259" key="25">
    <source>
        <dbReference type="SMART" id="SM00331"/>
    </source>
</evidence>
<keyword evidence="17" id="KW-0464">Manganese</keyword>
<dbReference type="InterPro" id="IPR035965">
    <property type="entry name" value="PAS-like_dom_sf"/>
</dbReference>
<dbReference type="SMART" id="SM00065">
    <property type="entry name" value="GAF"/>
    <property type="match status" value="1"/>
</dbReference>
<keyword evidence="9" id="KW-0418">Kinase</keyword>
<protein>
    <recommendedName>
        <fullName evidence="2">protein-serine/threonine phosphatase</fullName>
        <ecNumber evidence="2">3.1.3.16</ecNumber>
    </recommendedName>
    <alternativeName>
        <fullName evidence="21">Protein-serine/threonine phosphatase</fullName>
    </alternativeName>
    <alternativeName>
        <fullName evidence="20">Serine/threonine-protein kinase</fullName>
    </alternativeName>
</protein>
<proteinExistence type="predicted"/>
<dbReference type="SUPFAM" id="SSF103190">
    <property type="entry name" value="Sensory domain-like"/>
    <property type="match status" value="1"/>
</dbReference>
<dbReference type="Gene3D" id="3.30.450.40">
    <property type="match status" value="1"/>
</dbReference>
<dbReference type="FunFam" id="3.30.565.10:FF:000028">
    <property type="entry name" value="PAS sensor protein"/>
    <property type="match status" value="1"/>
</dbReference>
<evidence type="ECO:0000256" key="13">
    <source>
        <dbReference type="ARBA" id="ARBA00022912"/>
    </source>
</evidence>
<evidence type="ECO:0000256" key="7">
    <source>
        <dbReference type="ARBA" id="ARBA00022723"/>
    </source>
</evidence>
<keyword evidence="5" id="KW-0808">Transferase</keyword>
<dbReference type="InterPro" id="IPR000014">
    <property type="entry name" value="PAS"/>
</dbReference>
<dbReference type="FunFam" id="3.60.40.10:FF:000005">
    <property type="entry name" value="Serine/threonine protein phosphatase"/>
    <property type="match status" value="1"/>
</dbReference>
<comment type="subcellular location">
    <subcellularLocation>
        <location evidence="1">Cell membrane</location>
        <topology evidence="1">Multi-pass membrane protein</topology>
    </subcellularLocation>
</comment>
<dbReference type="Gene3D" id="3.60.40.10">
    <property type="entry name" value="PPM-type phosphatase domain"/>
    <property type="match status" value="1"/>
</dbReference>